<gene>
    <name evidence="2" type="ORF">GV827_15370</name>
</gene>
<dbReference type="GO" id="GO:0005509">
    <property type="term" value="F:calcium ion binding"/>
    <property type="evidence" value="ECO:0007669"/>
    <property type="project" value="InterPro"/>
</dbReference>
<sequence>MGTEAALFGMLGISFLFNLFSGSAEHDEYSEGDSLEVERTSDQLVAVMGTDVEGQTEDAEVSDVVSDHLGNNETTDGRSGNDIGGNEGNAALTGSEEDESNTIVMGNSTANPGADITDYNASEDQLLVEYDVAVFPDPDVTVETVTDDAGTYSTISLNAQEIGRVVINEGSPALSSAEIGLVPITISLTDNDDYHLGTSAAEHIIGGRGDDTIVGNGGADRLAGWGGDDELISHGNGGRLSGNQGDDYLEARKTSYGQYHLYGGDGEDTFVMHLDNNPGWGHQGFHAYGGDQSDEFRFVGVGTTNAPMMARIEDFDASLDSIWVDDEEIDLNALPADMRIVNYHDQQWLVIEENIMIGLEGARTPAPSGVPTMMGGAEEMHFHAFPANLANLPAVQFNN</sequence>
<proteinExistence type="predicted"/>
<dbReference type="InterPro" id="IPR011049">
    <property type="entry name" value="Serralysin-like_metalloprot_C"/>
</dbReference>
<dbReference type="Gene3D" id="2.150.10.10">
    <property type="entry name" value="Serralysin-like metalloprotease, C-terminal"/>
    <property type="match status" value="1"/>
</dbReference>
<dbReference type="SUPFAM" id="SSF51120">
    <property type="entry name" value="beta-Roll"/>
    <property type="match status" value="1"/>
</dbReference>
<accession>A0A6P0CD25</accession>
<dbReference type="AlphaFoldDB" id="A0A6P0CD25"/>
<dbReference type="RefSeq" id="WP_164354703.1">
    <property type="nucleotide sequence ID" value="NZ_JAABNT010000010.1"/>
</dbReference>
<feature type="compositionally biased region" description="Polar residues" evidence="1">
    <location>
        <begin position="69"/>
        <end position="78"/>
    </location>
</feature>
<reference evidence="2 3" key="1">
    <citation type="submission" date="2020-01" db="EMBL/GenBank/DDBJ databases">
        <title>Sulfitobacter sediminilitoris sp. nov., isolated from a tidal flat.</title>
        <authorList>
            <person name="Park S."/>
            <person name="Yoon J.-H."/>
        </authorList>
    </citation>
    <scope>NUCLEOTIDE SEQUENCE [LARGE SCALE GENOMIC DNA]</scope>
    <source>
        <strain evidence="2 3">JBTF-M27</strain>
    </source>
</reference>
<keyword evidence="3" id="KW-1185">Reference proteome</keyword>
<evidence type="ECO:0000313" key="2">
    <source>
        <dbReference type="EMBL" id="NEK23777.1"/>
    </source>
</evidence>
<dbReference type="Proteomes" id="UP000468591">
    <property type="component" value="Unassembled WGS sequence"/>
</dbReference>
<name>A0A6P0CD25_9RHOB</name>
<organism evidence="2 3">
    <name type="scientific">Sulfitobacter sediminilitoris</name>
    <dbReference type="NCBI Taxonomy" id="2698830"/>
    <lineage>
        <taxon>Bacteria</taxon>
        <taxon>Pseudomonadati</taxon>
        <taxon>Pseudomonadota</taxon>
        <taxon>Alphaproteobacteria</taxon>
        <taxon>Rhodobacterales</taxon>
        <taxon>Roseobacteraceae</taxon>
        <taxon>Sulfitobacter</taxon>
    </lineage>
</organism>
<feature type="region of interest" description="Disordered" evidence="1">
    <location>
        <begin position="51"/>
        <end position="99"/>
    </location>
</feature>
<comment type="caution">
    <text evidence="2">The sequence shown here is derived from an EMBL/GenBank/DDBJ whole genome shotgun (WGS) entry which is preliminary data.</text>
</comment>
<dbReference type="Pfam" id="PF00353">
    <property type="entry name" value="HemolysinCabind"/>
    <property type="match status" value="1"/>
</dbReference>
<dbReference type="InterPro" id="IPR001343">
    <property type="entry name" value="Hemolysn_Ca-bd"/>
</dbReference>
<evidence type="ECO:0000313" key="3">
    <source>
        <dbReference type="Proteomes" id="UP000468591"/>
    </source>
</evidence>
<protein>
    <recommendedName>
        <fullName evidence="4">Calcium-binding protein</fullName>
    </recommendedName>
</protein>
<dbReference type="PRINTS" id="PR00313">
    <property type="entry name" value="CABNDNGRPT"/>
</dbReference>
<dbReference type="EMBL" id="JAABNT010000010">
    <property type="protein sequence ID" value="NEK23777.1"/>
    <property type="molecule type" value="Genomic_DNA"/>
</dbReference>
<evidence type="ECO:0008006" key="4">
    <source>
        <dbReference type="Google" id="ProtNLM"/>
    </source>
</evidence>
<evidence type="ECO:0000256" key="1">
    <source>
        <dbReference type="SAM" id="MobiDB-lite"/>
    </source>
</evidence>